<feature type="binding site" evidence="7">
    <location>
        <position position="76"/>
    </location>
    <ligand>
        <name>Mg(2+)</name>
        <dbReference type="ChEBI" id="CHEBI:18420"/>
        <label>1</label>
        <note>catalytic</note>
    </ligand>
</feature>
<dbReference type="InterPro" id="IPR022337">
    <property type="entry name" value="Inositol_monophosphatase_SuhB"/>
</dbReference>
<comment type="similarity">
    <text evidence="3 8">Belongs to the inositol monophosphatase superfamily.</text>
</comment>
<dbReference type="SUPFAM" id="SSF56655">
    <property type="entry name" value="Carbohydrate phosphatase"/>
    <property type="match status" value="1"/>
</dbReference>
<keyword evidence="4 7" id="KW-0479">Metal-binding</keyword>
<feature type="binding site" evidence="7">
    <location>
        <position position="95"/>
    </location>
    <ligand>
        <name>Mg(2+)</name>
        <dbReference type="ChEBI" id="CHEBI:18420"/>
        <label>1</label>
        <note>catalytic</note>
    </ligand>
</feature>
<dbReference type="PRINTS" id="PR00377">
    <property type="entry name" value="IMPHPHTASES"/>
</dbReference>
<dbReference type="PANTHER" id="PTHR20854">
    <property type="entry name" value="INOSITOL MONOPHOSPHATASE"/>
    <property type="match status" value="1"/>
</dbReference>
<dbReference type="Proteomes" id="UP000298602">
    <property type="component" value="Chromosome"/>
</dbReference>
<evidence type="ECO:0000256" key="4">
    <source>
        <dbReference type="ARBA" id="ARBA00022723"/>
    </source>
</evidence>
<evidence type="ECO:0000256" key="3">
    <source>
        <dbReference type="ARBA" id="ARBA00009759"/>
    </source>
</evidence>
<comment type="catalytic activity">
    <reaction evidence="1 8">
        <text>a myo-inositol phosphate + H2O = myo-inositol + phosphate</text>
        <dbReference type="Rhea" id="RHEA:24056"/>
        <dbReference type="ChEBI" id="CHEBI:15377"/>
        <dbReference type="ChEBI" id="CHEBI:17268"/>
        <dbReference type="ChEBI" id="CHEBI:43474"/>
        <dbReference type="ChEBI" id="CHEBI:84139"/>
        <dbReference type="EC" id="3.1.3.25"/>
    </reaction>
</comment>
<dbReference type="KEGG" id="dax:FDQ92_08310"/>
<dbReference type="PANTHER" id="PTHR20854:SF4">
    <property type="entry name" value="INOSITOL-1-MONOPHOSPHATASE-RELATED"/>
    <property type="match status" value="1"/>
</dbReference>
<evidence type="ECO:0000256" key="7">
    <source>
        <dbReference type="PIRSR" id="PIRSR600760-2"/>
    </source>
</evidence>
<dbReference type="GO" id="GO:0006020">
    <property type="term" value="P:inositol metabolic process"/>
    <property type="evidence" value="ECO:0007669"/>
    <property type="project" value="TreeGrafter"/>
</dbReference>
<dbReference type="InterPro" id="IPR000760">
    <property type="entry name" value="Inositol_monophosphatase-like"/>
</dbReference>
<evidence type="ECO:0000256" key="1">
    <source>
        <dbReference type="ARBA" id="ARBA00001033"/>
    </source>
</evidence>
<dbReference type="InterPro" id="IPR033942">
    <property type="entry name" value="IMPase"/>
</dbReference>
<dbReference type="InterPro" id="IPR020583">
    <property type="entry name" value="Inositol_monoP_metal-BS"/>
</dbReference>
<feature type="binding site" evidence="7">
    <location>
        <position position="92"/>
    </location>
    <ligand>
        <name>Mg(2+)</name>
        <dbReference type="ChEBI" id="CHEBI:18420"/>
        <label>1</label>
        <note>catalytic</note>
    </ligand>
</feature>
<dbReference type="GO" id="GO:0007165">
    <property type="term" value="P:signal transduction"/>
    <property type="evidence" value="ECO:0007669"/>
    <property type="project" value="TreeGrafter"/>
</dbReference>
<reference evidence="9 10" key="2">
    <citation type="submission" date="2019-05" db="EMBL/GenBank/DDBJ databases">
        <authorList>
            <person name="Suflita J.M."/>
            <person name="Marks C.R."/>
        </authorList>
    </citation>
    <scope>NUCLEOTIDE SEQUENCE [LARGE SCALE GENOMIC DNA]</scope>
    <source>
        <strain evidence="9 10">ALDC</strain>
    </source>
</reference>
<dbReference type="RefSeq" id="WP_137424130.1">
    <property type="nucleotide sequence ID" value="NZ_CP040098.1"/>
</dbReference>
<comment type="cofactor">
    <cofactor evidence="2 7 8">
        <name>Mg(2+)</name>
        <dbReference type="ChEBI" id="CHEBI:18420"/>
    </cofactor>
</comment>
<evidence type="ECO:0000256" key="5">
    <source>
        <dbReference type="ARBA" id="ARBA00022801"/>
    </source>
</evidence>
<evidence type="ECO:0000313" key="9">
    <source>
        <dbReference type="EMBL" id="QCQ22161.1"/>
    </source>
</evidence>
<dbReference type="OrthoDB" id="9785695at2"/>
<dbReference type="Pfam" id="PF00459">
    <property type="entry name" value="Inositol_P"/>
    <property type="match status" value="1"/>
</dbReference>
<gene>
    <name evidence="9" type="ORF">FDQ92_08310</name>
</gene>
<keyword evidence="5 8" id="KW-0378">Hydrolase</keyword>
<keyword evidence="6 7" id="KW-0460">Magnesium</keyword>
<name>A0A4V1ERM5_9BACT</name>
<organism evidence="9 10">
    <name type="scientific">Desulfoglaeba alkanexedens ALDC</name>
    <dbReference type="NCBI Taxonomy" id="980445"/>
    <lineage>
        <taxon>Bacteria</taxon>
        <taxon>Pseudomonadati</taxon>
        <taxon>Thermodesulfobacteriota</taxon>
        <taxon>Syntrophobacteria</taxon>
        <taxon>Syntrophobacterales</taxon>
        <taxon>Syntrophobacteraceae</taxon>
        <taxon>Desulfoglaeba</taxon>
    </lineage>
</organism>
<dbReference type="Gene3D" id="3.30.540.10">
    <property type="entry name" value="Fructose-1,6-Bisphosphatase, subunit A, domain 1"/>
    <property type="match status" value="1"/>
</dbReference>
<dbReference type="GO" id="GO:0008934">
    <property type="term" value="F:inositol monophosphate 1-phosphatase activity"/>
    <property type="evidence" value="ECO:0007669"/>
    <property type="project" value="InterPro"/>
</dbReference>
<evidence type="ECO:0000256" key="6">
    <source>
        <dbReference type="ARBA" id="ARBA00022842"/>
    </source>
</evidence>
<accession>A0A4V1ERM5</accession>
<feature type="binding site" evidence="7">
    <location>
        <position position="220"/>
    </location>
    <ligand>
        <name>Mg(2+)</name>
        <dbReference type="ChEBI" id="CHEBI:18420"/>
        <label>2</label>
    </ligand>
</feature>
<dbReference type="AlphaFoldDB" id="A0A4V1ERM5"/>
<dbReference type="PRINTS" id="PR01959">
    <property type="entry name" value="SBIMPHPHTASE"/>
</dbReference>
<dbReference type="InterPro" id="IPR020550">
    <property type="entry name" value="Inositol_monophosphatase_CS"/>
</dbReference>
<dbReference type="EC" id="3.1.3.25" evidence="8"/>
<dbReference type="Gene3D" id="3.40.190.80">
    <property type="match status" value="1"/>
</dbReference>
<evidence type="ECO:0000256" key="2">
    <source>
        <dbReference type="ARBA" id="ARBA00001946"/>
    </source>
</evidence>
<protein>
    <recommendedName>
        <fullName evidence="8">Inositol-1-monophosphatase</fullName>
        <ecNumber evidence="8">3.1.3.25</ecNumber>
    </recommendedName>
</protein>
<feature type="binding site" evidence="7">
    <location>
        <position position="94"/>
    </location>
    <ligand>
        <name>Mg(2+)</name>
        <dbReference type="ChEBI" id="CHEBI:18420"/>
        <label>1</label>
        <note>catalytic</note>
    </ligand>
</feature>
<dbReference type="FunFam" id="3.30.540.10:FF:000003">
    <property type="entry name" value="Inositol-1-monophosphatase"/>
    <property type="match status" value="1"/>
</dbReference>
<evidence type="ECO:0000313" key="10">
    <source>
        <dbReference type="Proteomes" id="UP000298602"/>
    </source>
</evidence>
<dbReference type="CDD" id="cd01639">
    <property type="entry name" value="IMPase"/>
    <property type="match status" value="1"/>
</dbReference>
<dbReference type="GO" id="GO:0046854">
    <property type="term" value="P:phosphatidylinositol phosphate biosynthetic process"/>
    <property type="evidence" value="ECO:0007669"/>
    <property type="project" value="InterPro"/>
</dbReference>
<sequence>MKNLPDKDQLAVMRRVARLSVFEAGRIIRTHHEVAKPMAVENKSRFDFVTSVDRRCEELILDRISRRFPGHGFLAEESPPQEGSEPVTWVVDPLDGTTNFVHGFPFVAVSVAAIVGETVTLGFVLDPLRGELFEAQKGCGAFLNGRPIAVSREADPERMLLATGFPFREREFLEVYLKVFGRIFKRVGGVRRAGAAALDLAYLAAGRVDGFWETGLKPWDIAAGALLIEEAGGRVSDFHGAERHIQTGHIVAGSPACYPFLLEEVKSGLAPFITTDASR</sequence>
<dbReference type="PROSITE" id="PS00629">
    <property type="entry name" value="IMP_1"/>
    <property type="match status" value="1"/>
</dbReference>
<proteinExistence type="inferred from homology"/>
<dbReference type="EMBL" id="CP040098">
    <property type="protein sequence ID" value="QCQ22161.1"/>
    <property type="molecule type" value="Genomic_DNA"/>
</dbReference>
<dbReference type="GO" id="GO:0046872">
    <property type="term" value="F:metal ion binding"/>
    <property type="evidence" value="ECO:0007669"/>
    <property type="project" value="UniProtKB-KW"/>
</dbReference>
<reference evidence="9 10" key="1">
    <citation type="submission" date="2019-05" db="EMBL/GenBank/DDBJ databases">
        <title>The Complete Genome Sequence of the n-alkane-degrading Desulfoglaeba alkanexedens ALDC reveals multiple alkylsuccinate synthase gene clusters.</title>
        <authorList>
            <person name="Callaghan A.V."/>
            <person name="Davidova I.A."/>
            <person name="Duncan K.E."/>
            <person name="Morris B."/>
            <person name="McInerney M.J."/>
        </authorList>
    </citation>
    <scope>NUCLEOTIDE SEQUENCE [LARGE SCALE GENOMIC DNA]</scope>
    <source>
        <strain evidence="9 10">ALDC</strain>
    </source>
</reference>
<evidence type="ECO:0000256" key="8">
    <source>
        <dbReference type="RuleBase" id="RU364068"/>
    </source>
</evidence>
<dbReference type="PROSITE" id="PS00630">
    <property type="entry name" value="IMP_2"/>
    <property type="match status" value="1"/>
</dbReference>
<keyword evidence="10" id="KW-1185">Reference proteome</keyword>